<protein>
    <submittedName>
        <fullName evidence="1">Uncharacterized protein</fullName>
    </submittedName>
</protein>
<accession>A0A6A5WTC6</accession>
<proteinExistence type="predicted"/>
<sequence length="324" mass="35836">MASYTGPSIAANASSASINEYYTSLSFALPASLSVAKNLTWEQTPWLLPPISTAEASLIATHISPLFAAEAVPEAFEEDLAVGLQNALPFGIAYDSSTATAEEDLDECPVLYIVFPHLIRGVASRAHFLKVWHDDIVLPVYNRAWEDSGMLSEMWGKPAAAILSRLCEGREDAMRAVWPSEDMGGDMNEVWENIRRGIAVVPAKLAADEPLGPMRELNLSTPFLLLVHRSRFDLNPALSFSGLYASVGREWDKSVDGGQIVEHSFKVVVTAVIGDRDWVGEEVDGEERELKGVRFKRMAEEGEWGDWGEEEWEQGREGKRRRVG</sequence>
<name>A0A6A5WTC6_9PLEO</name>
<reference evidence="1" key="1">
    <citation type="journal article" date="2020" name="Stud. Mycol.">
        <title>101 Dothideomycetes genomes: a test case for predicting lifestyles and emergence of pathogens.</title>
        <authorList>
            <person name="Haridas S."/>
            <person name="Albert R."/>
            <person name="Binder M."/>
            <person name="Bloem J."/>
            <person name="Labutti K."/>
            <person name="Salamov A."/>
            <person name="Andreopoulos B."/>
            <person name="Baker S."/>
            <person name="Barry K."/>
            <person name="Bills G."/>
            <person name="Bluhm B."/>
            <person name="Cannon C."/>
            <person name="Castanera R."/>
            <person name="Culley D."/>
            <person name="Daum C."/>
            <person name="Ezra D."/>
            <person name="Gonzalez J."/>
            <person name="Henrissat B."/>
            <person name="Kuo A."/>
            <person name="Liang C."/>
            <person name="Lipzen A."/>
            <person name="Lutzoni F."/>
            <person name="Magnuson J."/>
            <person name="Mondo S."/>
            <person name="Nolan M."/>
            <person name="Ohm R."/>
            <person name="Pangilinan J."/>
            <person name="Park H.-J."/>
            <person name="Ramirez L."/>
            <person name="Alfaro M."/>
            <person name="Sun H."/>
            <person name="Tritt A."/>
            <person name="Yoshinaga Y."/>
            <person name="Zwiers L.-H."/>
            <person name="Turgeon B."/>
            <person name="Goodwin S."/>
            <person name="Spatafora J."/>
            <person name="Crous P."/>
            <person name="Grigoriev I."/>
        </authorList>
    </citation>
    <scope>NUCLEOTIDE SEQUENCE</scope>
    <source>
        <strain evidence="1">CBS 123094</strain>
    </source>
</reference>
<dbReference type="EMBL" id="ML977578">
    <property type="protein sequence ID" value="KAF2002335.1"/>
    <property type="molecule type" value="Genomic_DNA"/>
</dbReference>
<keyword evidence="2" id="KW-1185">Reference proteome</keyword>
<dbReference type="Proteomes" id="UP000799779">
    <property type="component" value="Unassembled WGS sequence"/>
</dbReference>
<organism evidence="1 2">
    <name type="scientific">Amniculicola lignicola CBS 123094</name>
    <dbReference type="NCBI Taxonomy" id="1392246"/>
    <lineage>
        <taxon>Eukaryota</taxon>
        <taxon>Fungi</taxon>
        <taxon>Dikarya</taxon>
        <taxon>Ascomycota</taxon>
        <taxon>Pezizomycotina</taxon>
        <taxon>Dothideomycetes</taxon>
        <taxon>Pleosporomycetidae</taxon>
        <taxon>Pleosporales</taxon>
        <taxon>Amniculicolaceae</taxon>
        <taxon>Amniculicola</taxon>
    </lineage>
</organism>
<dbReference type="AlphaFoldDB" id="A0A6A5WTC6"/>
<gene>
    <name evidence="1" type="ORF">P154DRAFT_594712</name>
</gene>
<dbReference type="OrthoDB" id="3774700at2759"/>
<evidence type="ECO:0000313" key="1">
    <source>
        <dbReference type="EMBL" id="KAF2002335.1"/>
    </source>
</evidence>
<evidence type="ECO:0000313" key="2">
    <source>
        <dbReference type="Proteomes" id="UP000799779"/>
    </source>
</evidence>